<dbReference type="NCBIfam" id="TIGR00329">
    <property type="entry name" value="gcp_kae1"/>
    <property type="match status" value="1"/>
</dbReference>
<dbReference type="PROSITE" id="PS01016">
    <property type="entry name" value="GLYCOPROTEASE"/>
    <property type="match status" value="1"/>
</dbReference>
<dbReference type="InterPro" id="IPR043129">
    <property type="entry name" value="ATPase_NBD"/>
</dbReference>
<keyword evidence="1 8" id="KW-0963">Cytoplasm</keyword>
<dbReference type="PANTHER" id="PTHR11735:SF6">
    <property type="entry name" value="TRNA N6-ADENOSINE THREONYLCARBAMOYLTRANSFERASE, MITOCHONDRIAL"/>
    <property type="match status" value="1"/>
</dbReference>
<keyword evidence="3 8" id="KW-0819">tRNA processing</keyword>
<dbReference type="InterPro" id="IPR022450">
    <property type="entry name" value="TsaD"/>
</dbReference>
<evidence type="ECO:0000256" key="4">
    <source>
        <dbReference type="ARBA" id="ARBA00022723"/>
    </source>
</evidence>
<dbReference type="Proteomes" id="UP000033999">
    <property type="component" value="Unassembled WGS sequence"/>
</dbReference>
<accession>A0A0G1PQT1</accession>
<evidence type="ECO:0000256" key="6">
    <source>
        <dbReference type="ARBA" id="ARBA00023315"/>
    </source>
</evidence>
<comment type="similarity">
    <text evidence="8">Belongs to the KAE1 / TsaD family.</text>
</comment>
<evidence type="ECO:0000259" key="9">
    <source>
        <dbReference type="Pfam" id="PF00814"/>
    </source>
</evidence>
<comment type="subcellular location">
    <subcellularLocation>
        <location evidence="8">Cytoplasm</location>
    </subcellularLocation>
</comment>
<keyword evidence="4 8" id="KW-0479">Metal-binding</keyword>
<evidence type="ECO:0000256" key="3">
    <source>
        <dbReference type="ARBA" id="ARBA00022694"/>
    </source>
</evidence>
<feature type="binding site" evidence="8">
    <location>
        <position position="168"/>
    </location>
    <ligand>
        <name>substrate</name>
    </ligand>
</feature>
<dbReference type="EC" id="2.3.1.234" evidence="8"/>
<keyword evidence="5 8" id="KW-0408">Iron</keyword>
<evidence type="ECO:0000313" key="11">
    <source>
        <dbReference type="Proteomes" id="UP000033999"/>
    </source>
</evidence>
<dbReference type="Gene3D" id="3.30.420.40">
    <property type="match status" value="2"/>
</dbReference>
<name>A0A0G1PQT1_9BACT</name>
<proteinExistence type="inferred from homology"/>
<dbReference type="PRINTS" id="PR00789">
    <property type="entry name" value="OSIALOPTASE"/>
</dbReference>
<dbReference type="GO" id="GO:0005737">
    <property type="term" value="C:cytoplasm"/>
    <property type="evidence" value="ECO:0007669"/>
    <property type="project" value="UniProtKB-SubCell"/>
</dbReference>
<dbReference type="InterPro" id="IPR017860">
    <property type="entry name" value="Peptidase_M22_CS"/>
</dbReference>
<feature type="binding site" evidence="8">
    <location>
        <begin position="135"/>
        <end position="139"/>
    </location>
    <ligand>
        <name>substrate</name>
    </ligand>
</feature>
<feature type="binding site" evidence="8">
    <location>
        <position position="181"/>
    </location>
    <ligand>
        <name>substrate</name>
    </ligand>
</feature>
<dbReference type="AlphaFoldDB" id="A0A0G1PQT1"/>
<comment type="caution">
    <text evidence="8">Lacks conserved residue(s) required for the propagation of feature annotation.</text>
</comment>
<comment type="function">
    <text evidence="8">Required for the formation of a threonylcarbamoyl group on adenosine at position 37 (t(6)A37) in tRNAs that read codons beginning with adenine. Is involved in the transfer of the threonylcarbamoyl moiety of threonylcarbamoyl-AMP (TC-AMP) to the N6 group of A37, together with TsaE and TsaB. TsaD likely plays a direct catalytic role in this reaction.</text>
</comment>
<comment type="cofactor">
    <cofactor evidence="8">
        <name>Fe(2+)</name>
        <dbReference type="ChEBI" id="CHEBI:29033"/>
    </cofactor>
    <text evidence="8">Binds 1 Fe(2+) ion per subunit.</text>
</comment>
<sequence>MNILGIETSCDETAAALLEVHDGRMHVLKNIVSSQISIHKKYGGVVPEVAARQHAENIIPIIKKTLRKIKPDVIAVTSGPGLATALLVGVEVARTLSYAWNIPLVRTNHIEGHLYANWLTAPSINAIKLPALVLIISGGHTELVLMKQHGVYQLLGKTLDDAAGECFDKVGKMMGLEYPAGPQIGALARSGARNAISLPRPMLEHKNYSFSFAGLKTAVLYHLQKHPLKTRRERANLCASFEQAATDVLVGKTVHAAKEYKVRTVIMGGGVSANTYIRESMETALSREMPKTKFIKPALKYCTDNAAMIAAAGYFHAIKKDFTAWDKLVIDPTWELAQ</sequence>
<dbReference type="CDD" id="cd24133">
    <property type="entry name" value="ASKHA_NBD_TsaD_bac"/>
    <property type="match status" value="1"/>
</dbReference>
<organism evidence="10 11">
    <name type="scientific">Candidatus Magasanikbacteria bacterium GW2011_GWA2_45_39</name>
    <dbReference type="NCBI Taxonomy" id="1619041"/>
    <lineage>
        <taxon>Bacteria</taxon>
        <taxon>Candidatus Magasanikiibacteriota</taxon>
    </lineage>
</organism>
<evidence type="ECO:0000256" key="5">
    <source>
        <dbReference type="ARBA" id="ARBA00023004"/>
    </source>
</evidence>
<dbReference type="EMBL" id="LCKX01000005">
    <property type="protein sequence ID" value="KKU07813.1"/>
    <property type="molecule type" value="Genomic_DNA"/>
</dbReference>
<dbReference type="InterPro" id="IPR017861">
    <property type="entry name" value="KAE1/TsaD"/>
</dbReference>
<feature type="binding site" evidence="8">
    <location>
        <position position="113"/>
    </location>
    <ligand>
        <name>Fe cation</name>
        <dbReference type="ChEBI" id="CHEBI:24875"/>
    </ligand>
</feature>
<dbReference type="SUPFAM" id="SSF53067">
    <property type="entry name" value="Actin-like ATPase domain"/>
    <property type="match status" value="2"/>
</dbReference>
<comment type="catalytic activity">
    <reaction evidence="7 8">
        <text>L-threonylcarbamoyladenylate + adenosine(37) in tRNA = N(6)-L-threonylcarbamoyladenosine(37) in tRNA + AMP + H(+)</text>
        <dbReference type="Rhea" id="RHEA:37059"/>
        <dbReference type="Rhea" id="RHEA-COMP:10162"/>
        <dbReference type="Rhea" id="RHEA-COMP:10163"/>
        <dbReference type="ChEBI" id="CHEBI:15378"/>
        <dbReference type="ChEBI" id="CHEBI:73682"/>
        <dbReference type="ChEBI" id="CHEBI:74411"/>
        <dbReference type="ChEBI" id="CHEBI:74418"/>
        <dbReference type="ChEBI" id="CHEBI:456215"/>
        <dbReference type="EC" id="2.3.1.234"/>
    </reaction>
</comment>
<feature type="binding site" evidence="8">
    <location>
        <position position="304"/>
    </location>
    <ligand>
        <name>Fe cation</name>
        <dbReference type="ChEBI" id="CHEBI:24875"/>
    </ligand>
</feature>
<evidence type="ECO:0000256" key="7">
    <source>
        <dbReference type="ARBA" id="ARBA00048117"/>
    </source>
</evidence>
<dbReference type="GO" id="GO:0061711">
    <property type="term" value="F:tRNA N(6)-L-threonylcarbamoyladenine synthase activity"/>
    <property type="evidence" value="ECO:0007669"/>
    <property type="project" value="UniProtKB-EC"/>
</dbReference>
<evidence type="ECO:0000256" key="1">
    <source>
        <dbReference type="ARBA" id="ARBA00022490"/>
    </source>
</evidence>
<dbReference type="NCBIfam" id="TIGR03723">
    <property type="entry name" value="T6A_TsaD_YgjD"/>
    <property type="match status" value="1"/>
</dbReference>
<dbReference type="FunFam" id="3.30.420.40:FF:000040">
    <property type="entry name" value="tRNA N6-adenosine threonylcarbamoyltransferase"/>
    <property type="match status" value="1"/>
</dbReference>
<comment type="caution">
    <text evidence="10">The sequence shown here is derived from an EMBL/GenBank/DDBJ whole genome shotgun (WGS) entry which is preliminary data.</text>
</comment>
<gene>
    <name evidence="8" type="primary">tsaD</name>
    <name evidence="10" type="ORF">UX10_C0005G0019</name>
</gene>
<reference evidence="10 11" key="1">
    <citation type="journal article" date="2015" name="Nature">
        <title>rRNA introns, odd ribosomes, and small enigmatic genomes across a large radiation of phyla.</title>
        <authorList>
            <person name="Brown C.T."/>
            <person name="Hug L.A."/>
            <person name="Thomas B.C."/>
            <person name="Sharon I."/>
            <person name="Castelle C.J."/>
            <person name="Singh A."/>
            <person name="Wilkins M.J."/>
            <person name="Williams K.H."/>
            <person name="Banfield J.F."/>
        </authorList>
    </citation>
    <scope>NUCLEOTIDE SEQUENCE [LARGE SCALE GENOMIC DNA]</scope>
</reference>
<dbReference type="GO" id="GO:0002949">
    <property type="term" value="P:tRNA threonylcarbamoyladenosine modification"/>
    <property type="evidence" value="ECO:0007669"/>
    <property type="project" value="UniProtKB-UniRule"/>
</dbReference>
<keyword evidence="2 8" id="KW-0808">Transferase</keyword>
<dbReference type="PANTHER" id="PTHR11735">
    <property type="entry name" value="TRNA N6-ADENOSINE THREONYLCARBAMOYLTRANSFERASE"/>
    <property type="match status" value="1"/>
</dbReference>
<protein>
    <recommendedName>
        <fullName evidence="8">tRNA N6-adenosine threonylcarbamoyltransferase</fullName>
        <ecNumber evidence="8">2.3.1.234</ecNumber>
    </recommendedName>
    <alternativeName>
        <fullName evidence="8">N6-L-threonylcarbamoyladenine synthase</fullName>
        <shortName evidence="8">t(6)A synthase</shortName>
    </alternativeName>
    <alternativeName>
        <fullName evidence="8">t(6)A37 threonylcarbamoyladenosine biosynthesis protein TsaD</fullName>
    </alternativeName>
    <alternativeName>
        <fullName evidence="8">tRNA threonylcarbamoyladenosine biosynthesis protein TsaD</fullName>
    </alternativeName>
</protein>
<keyword evidence="6 8" id="KW-0012">Acyltransferase</keyword>
<dbReference type="PATRIC" id="fig|1619041.3.peg.205"/>
<evidence type="ECO:0000256" key="2">
    <source>
        <dbReference type="ARBA" id="ARBA00022679"/>
    </source>
</evidence>
<dbReference type="FunFam" id="3.30.420.40:FF:000012">
    <property type="entry name" value="tRNA N6-adenosine threonylcarbamoyltransferase"/>
    <property type="match status" value="1"/>
</dbReference>
<feature type="binding site" evidence="8">
    <location>
        <position position="274"/>
    </location>
    <ligand>
        <name>substrate</name>
    </ligand>
</feature>
<dbReference type="Pfam" id="PF00814">
    <property type="entry name" value="TsaD"/>
    <property type="match status" value="1"/>
</dbReference>
<evidence type="ECO:0000313" key="10">
    <source>
        <dbReference type="EMBL" id="KKU07813.1"/>
    </source>
</evidence>
<feature type="binding site" evidence="8">
    <location>
        <position position="109"/>
    </location>
    <ligand>
        <name>Fe cation</name>
        <dbReference type="ChEBI" id="CHEBI:24875"/>
    </ligand>
</feature>
<evidence type="ECO:0000256" key="8">
    <source>
        <dbReference type="HAMAP-Rule" id="MF_01445"/>
    </source>
</evidence>
<dbReference type="InterPro" id="IPR000905">
    <property type="entry name" value="Gcp-like_dom"/>
</dbReference>
<dbReference type="GO" id="GO:0005506">
    <property type="term" value="F:iron ion binding"/>
    <property type="evidence" value="ECO:0007669"/>
    <property type="project" value="UniProtKB-UniRule"/>
</dbReference>
<dbReference type="HAMAP" id="MF_01445">
    <property type="entry name" value="TsaD"/>
    <property type="match status" value="1"/>
</dbReference>
<feature type="domain" description="Gcp-like" evidence="9">
    <location>
        <begin position="26"/>
        <end position="310"/>
    </location>
</feature>